<sequence length="105" mass="11567">MTRQPLNIALRAALMSRNVHQVRDLLATHGLPSFAKALALCSPRVAADALSLLPQDKRNAVLRHLPRHLCDSLLPLGIAVATPYPPRRIRWDLLAWGDTAAHIQA</sequence>
<dbReference type="HOGENOM" id="CLU_2318759_0_0_4"/>
<name>A0A076PN50_COMTE</name>
<reference evidence="1 2" key="1">
    <citation type="journal article" date="2014" name="Genome Announc.">
        <title>Complete Genome Sequence of Polychlorinated Biphenyl Degrader Comamonas testosteroni TK102 (NBRC 109938).</title>
        <authorList>
            <person name="Fukuda K."/>
            <person name="Hosoyama A."/>
            <person name="Tsuchikane K."/>
            <person name="Ohji S."/>
            <person name="Yamazoe A."/>
            <person name="Fujita N."/>
            <person name="Shintani M."/>
            <person name="Kimbara K."/>
        </authorList>
    </citation>
    <scope>NUCLEOTIDE SEQUENCE [LARGE SCALE GENOMIC DNA]</scope>
    <source>
        <strain evidence="1">TK102</strain>
    </source>
</reference>
<proteinExistence type="predicted"/>
<dbReference type="KEGG" id="ctes:O987_04650"/>
<accession>A0A076PN50</accession>
<evidence type="ECO:0000313" key="1">
    <source>
        <dbReference type="EMBL" id="AIJ45095.1"/>
    </source>
</evidence>
<evidence type="ECO:0000313" key="2">
    <source>
        <dbReference type="Proteomes" id="UP000028782"/>
    </source>
</evidence>
<protein>
    <submittedName>
        <fullName evidence="1">Uncharacterized protein</fullName>
    </submittedName>
</protein>
<dbReference type="AlphaFoldDB" id="A0A076PN50"/>
<organism evidence="1 2">
    <name type="scientific">Comamonas testosteroni TK102</name>
    <dbReference type="NCBI Taxonomy" id="1392005"/>
    <lineage>
        <taxon>Bacteria</taxon>
        <taxon>Pseudomonadati</taxon>
        <taxon>Pseudomonadota</taxon>
        <taxon>Betaproteobacteria</taxon>
        <taxon>Burkholderiales</taxon>
        <taxon>Comamonadaceae</taxon>
        <taxon>Comamonas</taxon>
    </lineage>
</organism>
<dbReference type="RefSeq" id="WP_043370984.1">
    <property type="nucleotide sequence ID" value="NZ_CP006704.1"/>
</dbReference>
<dbReference type="Proteomes" id="UP000028782">
    <property type="component" value="Chromosome"/>
</dbReference>
<gene>
    <name evidence="1" type="ORF">O987_04650</name>
</gene>
<dbReference type="EMBL" id="CP006704">
    <property type="protein sequence ID" value="AIJ45095.1"/>
    <property type="molecule type" value="Genomic_DNA"/>
</dbReference>